<feature type="transmembrane region" description="Helical" evidence="6">
    <location>
        <begin position="214"/>
        <end position="238"/>
    </location>
</feature>
<feature type="transmembrane region" description="Helical" evidence="6">
    <location>
        <begin position="116"/>
        <end position="136"/>
    </location>
</feature>
<keyword evidence="3 6" id="KW-0812">Transmembrane</keyword>
<feature type="transmembrane region" description="Helical" evidence="6">
    <location>
        <begin position="87"/>
        <end position="110"/>
    </location>
</feature>
<feature type="transmembrane region" description="Helical" evidence="6">
    <location>
        <begin position="244"/>
        <end position="265"/>
    </location>
</feature>
<accession>A0A238KSK5</accession>
<proteinExistence type="predicted"/>
<keyword evidence="5 6" id="KW-0472">Membrane</keyword>
<dbReference type="GO" id="GO:0016765">
    <property type="term" value="F:transferase activity, transferring alkyl or aryl (other than methyl) groups"/>
    <property type="evidence" value="ECO:0007669"/>
    <property type="project" value="InterPro"/>
</dbReference>
<evidence type="ECO:0000256" key="1">
    <source>
        <dbReference type="ARBA" id="ARBA00004141"/>
    </source>
</evidence>
<evidence type="ECO:0000313" key="7">
    <source>
        <dbReference type="EMBL" id="SMX45677.1"/>
    </source>
</evidence>
<evidence type="ECO:0000256" key="5">
    <source>
        <dbReference type="ARBA" id="ARBA00023136"/>
    </source>
</evidence>
<gene>
    <name evidence="7" type="ORF">COL8621_02863</name>
</gene>
<protein>
    <submittedName>
        <fullName evidence="7">Prenyltransferase</fullName>
    </submittedName>
</protein>
<feature type="transmembrane region" description="Helical" evidence="6">
    <location>
        <begin position="176"/>
        <end position="194"/>
    </location>
</feature>
<dbReference type="Proteomes" id="UP000202922">
    <property type="component" value="Unassembled WGS sequence"/>
</dbReference>
<reference evidence="8" key="1">
    <citation type="submission" date="2017-05" db="EMBL/GenBank/DDBJ databases">
        <authorList>
            <person name="Rodrigo-Torres L."/>
            <person name="Arahal R. D."/>
            <person name="Lucena T."/>
        </authorList>
    </citation>
    <scope>NUCLEOTIDE SEQUENCE [LARGE SCALE GENOMIC DNA]</scope>
    <source>
        <strain evidence="8">CECT 8621</strain>
    </source>
</reference>
<feature type="transmembrane region" description="Helical" evidence="6">
    <location>
        <begin position="21"/>
        <end position="39"/>
    </location>
</feature>
<dbReference type="RefSeq" id="WP_093967952.1">
    <property type="nucleotide sequence ID" value="NZ_FXYE01000002.1"/>
</dbReference>
<keyword evidence="7" id="KW-0808">Transferase</keyword>
<keyword evidence="4 6" id="KW-1133">Transmembrane helix</keyword>
<dbReference type="EMBL" id="FXYE01000002">
    <property type="protein sequence ID" value="SMX45677.1"/>
    <property type="molecule type" value="Genomic_DNA"/>
</dbReference>
<feature type="transmembrane region" description="Helical" evidence="6">
    <location>
        <begin position="277"/>
        <end position="298"/>
    </location>
</feature>
<sequence length="303" mass="33003">MSVLRRLWTYQGERFPLIQTIPLLAVFSAASINVSAFMGERPLPGIGSYVIGLVLGLVIFFQMRAADEWKDHDLDCRYRPERPIPRGLVSLRLILGIALTLIPVAALVAWAKTPALLWLLLGVWGWLALMTAEFGVAKWLKARPLIYLVSHMAIMPLIDLLLTGVEWAGTARPAPALWMFLVLSLVNGCVLEIGRKTWAPENERDGVETYSGLWGAKAASMVWLGCVALAAILLIAVGRATGPFFPTSVIALFGLAMCCACALQFRRQPTPKGQKRIDAMSGIWVLSCYAAAGFIPLLSGAGL</sequence>
<dbReference type="GO" id="GO:0016020">
    <property type="term" value="C:membrane"/>
    <property type="evidence" value="ECO:0007669"/>
    <property type="project" value="UniProtKB-SubCell"/>
</dbReference>
<evidence type="ECO:0000256" key="4">
    <source>
        <dbReference type="ARBA" id="ARBA00022989"/>
    </source>
</evidence>
<organism evidence="7 8">
    <name type="scientific">Actibacterium lipolyticum</name>
    <dbReference type="NCBI Taxonomy" id="1524263"/>
    <lineage>
        <taxon>Bacteria</taxon>
        <taxon>Pseudomonadati</taxon>
        <taxon>Pseudomonadota</taxon>
        <taxon>Alphaproteobacteria</taxon>
        <taxon>Rhodobacterales</taxon>
        <taxon>Roseobacteraceae</taxon>
        <taxon>Actibacterium</taxon>
    </lineage>
</organism>
<evidence type="ECO:0000256" key="2">
    <source>
        <dbReference type="ARBA" id="ARBA00022475"/>
    </source>
</evidence>
<evidence type="ECO:0000313" key="8">
    <source>
        <dbReference type="Proteomes" id="UP000202922"/>
    </source>
</evidence>
<keyword evidence="2" id="KW-1003">Cell membrane</keyword>
<dbReference type="OrthoDB" id="7594477at2"/>
<feature type="transmembrane region" description="Helical" evidence="6">
    <location>
        <begin position="45"/>
        <end position="66"/>
    </location>
</feature>
<dbReference type="InterPro" id="IPR044878">
    <property type="entry name" value="UbiA_sf"/>
</dbReference>
<dbReference type="InterPro" id="IPR000537">
    <property type="entry name" value="UbiA_prenyltransferase"/>
</dbReference>
<dbReference type="Gene3D" id="1.10.357.140">
    <property type="entry name" value="UbiA prenyltransferase"/>
    <property type="match status" value="1"/>
</dbReference>
<dbReference type="Pfam" id="PF01040">
    <property type="entry name" value="UbiA"/>
    <property type="match status" value="1"/>
</dbReference>
<feature type="transmembrane region" description="Helical" evidence="6">
    <location>
        <begin position="145"/>
        <end position="164"/>
    </location>
</feature>
<keyword evidence="8" id="KW-1185">Reference proteome</keyword>
<evidence type="ECO:0000256" key="3">
    <source>
        <dbReference type="ARBA" id="ARBA00022692"/>
    </source>
</evidence>
<evidence type="ECO:0000256" key="6">
    <source>
        <dbReference type="SAM" id="Phobius"/>
    </source>
</evidence>
<name>A0A238KSK5_9RHOB</name>
<dbReference type="AlphaFoldDB" id="A0A238KSK5"/>
<comment type="subcellular location">
    <subcellularLocation>
        <location evidence="1">Membrane</location>
        <topology evidence="1">Multi-pass membrane protein</topology>
    </subcellularLocation>
</comment>